<evidence type="ECO:0000259" key="1">
    <source>
        <dbReference type="Pfam" id="PF08241"/>
    </source>
</evidence>
<dbReference type="GO" id="GO:0032259">
    <property type="term" value="P:methylation"/>
    <property type="evidence" value="ECO:0007669"/>
    <property type="project" value="UniProtKB-KW"/>
</dbReference>
<gene>
    <name evidence="2" type="ORF">IPJ89_04725</name>
</gene>
<proteinExistence type="predicted"/>
<reference evidence="2" key="1">
    <citation type="submission" date="2020-11" db="EMBL/GenBank/DDBJ databases">
        <title>Connecting structure to function with the recovery of over 1000 high-quality activated sludge metagenome-assembled genomes encoding full-length rRNA genes using long-read sequencing.</title>
        <authorList>
            <person name="Singleton C.M."/>
            <person name="Petriglieri F."/>
            <person name="Kristensen J.M."/>
            <person name="Kirkegaard R.H."/>
            <person name="Michaelsen T.Y."/>
            <person name="Andersen M.H."/>
            <person name="Karst S.M."/>
            <person name="Dueholm M.S."/>
            <person name="Nielsen P.H."/>
            <person name="Albertsen M."/>
        </authorList>
    </citation>
    <scope>NUCLEOTIDE SEQUENCE</scope>
    <source>
        <strain evidence="2">Fred_18-Q3-R57-64_BAT3C.431</strain>
    </source>
</reference>
<dbReference type="Gene3D" id="3.40.50.150">
    <property type="entry name" value="Vaccinia Virus protein VP39"/>
    <property type="match status" value="1"/>
</dbReference>
<keyword evidence="2" id="KW-0489">Methyltransferase</keyword>
<accession>A0A7T9DJE2</accession>
<evidence type="ECO:0000313" key="2">
    <source>
        <dbReference type="EMBL" id="QQR92428.1"/>
    </source>
</evidence>
<organism evidence="2">
    <name type="scientific">Candidatus Iainarchaeum sp</name>
    <dbReference type="NCBI Taxonomy" id="3101447"/>
    <lineage>
        <taxon>Archaea</taxon>
        <taxon>Candidatus Iainarchaeota</taxon>
        <taxon>Candidatus Iainarchaeia</taxon>
        <taxon>Candidatus Iainarchaeales</taxon>
        <taxon>Candidatus Iainarchaeaceae</taxon>
        <taxon>Candidatus Iainarchaeum</taxon>
    </lineage>
</organism>
<dbReference type="SUPFAM" id="SSF53335">
    <property type="entry name" value="S-adenosyl-L-methionine-dependent methyltransferases"/>
    <property type="match status" value="1"/>
</dbReference>
<dbReference type="CDD" id="cd02440">
    <property type="entry name" value="AdoMet_MTases"/>
    <property type="match status" value="1"/>
</dbReference>
<dbReference type="EMBL" id="CP064981">
    <property type="protein sequence ID" value="QQR92428.1"/>
    <property type="molecule type" value="Genomic_DNA"/>
</dbReference>
<sequence length="206" mass="23838">MPVSLQRVRRVRKAKHVFPDADRGDYWRRLLADVARRSRNEYPKVWPEERNVSRYAEALGLRRKDLLTTLKKQIDRQGNIAVLDMGAGQGFFLKTLKKLFGEKITTVGLSLKRPRSTNGIDELRIQLAERPSYKKSFDFVFSIHLLEYSREPGEVVKNICRALKVGGIAYIRSSFTSSIYQHLAKEGLIKIIHLNPDGVVIFERRR</sequence>
<keyword evidence="2" id="KW-0808">Transferase</keyword>
<protein>
    <submittedName>
        <fullName evidence="2">Class I SAM-dependent methyltransferase</fullName>
    </submittedName>
</protein>
<dbReference type="InterPro" id="IPR013216">
    <property type="entry name" value="Methyltransf_11"/>
</dbReference>
<feature type="domain" description="Methyltransferase type 11" evidence="1">
    <location>
        <begin position="83"/>
        <end position="171"/>
    </location>
</feature>
<dbReference type="Proteomes" id="UP000596004">
    <property type="component" value="Chromosome"/>
</dbReference>
<dbReference type="AlphaFoldDB" id="A0A7T9DJE2"/>
<dbReference type="Pfam" id="PF08241">
    <property type="entry name" value="Methyltransf_11"/>
    <property type="match status" value="1"/>
</dbReference>
<name>A0A7T9DJE2_9ARCH</name>
<dbReference type="InterPro" id="IPR029063">
    <property type="entry name" value="SAM-dependent_MTases_sf"/>
</dbReference>
<dbReference type="GO" id="GO:0008757">
    <property type="term" value="F:S-adenosylmethionine-dependent methyltransferase activity"/>
    <property type="evidence" value="ECO:0007669"/>
    <property type="project" value="InterPro"/>
</dbReference>